<sequence>MGLASKLSIHFLPKDKDDGNTVLASPDTQFGVGLMAGAGHGGIPAAAAGGSAAAAQHAAGAPAAAAPAGSADDAALRLGNLPRRKQRAAAAAAAALGAADDLRLPLIGHLSLPRQLRILLSALAIGILLTILSLWRNAGSGAVAAGQAQIASEALMHSQRVGKAAPNAMQGIPDAFDQLQDSRRQLNRDLALLAQGGEFGNGSIPAAAGEAAASLGKARAKWAASDAAAATILATRAELTAFDKNLKQLDQLSPEMLALTEEVLTQRSARGGSPRELAALGRLMMLSQRLSRSAGEYLSSGGIRPETAFQMGRDTTTFRVTVDALLNGSDALGLKALPDADLRARLAEVRSKFEVCQRVVATFLDNLAKFNAAKGAEQTIFRDNEDLRTRLLNLQGDYRGAENGAWFWLLVAASIFTLAMAGSISRVMLQDSRNRTRGADARRQEAEAMRLLAQAKEEEAKATNDQNQAAILRLMNELQEVADGDLTVHATVSEDITGAIADSVNYTVEELRGLVVRVIGTAEQVTAASNGAHKVAGELLVAAGQQSREIQDASSTVLRMAGQITEVSSSAKQSAEVARQSVAAAEQGANAVQDAIRGMVDIREQIQDTSKRIKRLGESSQEIGEITELISDITEQTNVLALNAAIQAASAGEAGRGFSVVAEEVQRLAERSGDAAKQIGALVRTIQTDTHDAVAAMERSTQGVVEGARLSDAAGAALADISRVSNRLAELIQGIAIATGQQATSANGVAHNMRHILAVNEHTQGGTQQTAQSIRQLAELAQELKNSVSRFRVAP</sequence>
<evidence type="ECO:0000256" key="4">
    <source>
        <dbReference type="ARBA" id="ARBA00023136"/>
    </source>
</evidence>
<comment type="subcellular location">
    <subcellularLocation>
        <location evidence="1">Membrane</location>
        <topology evidence="1">Multi-pass membrane protein</topology>
    </subcellularLocation>
</comment>
<evidence type="ECO:0000256" key="3">
    <source>
        <dbReference type="ARBA" id="ARBA00022989"/>
    </source>
</evidence>
<evidence type="ECO:0000256" key="6">
    <source>
        <dbReference type="ARBA" id="ARBA00029447"/>
    </source>
</evidence>
<evidence type="ECO:0000313" key="12">
    <source>
        <dbReference type="EMBL" id="QJE00603.1"/>
    </source>
</evidence>
<proteinExistence type="inferred from homology"/>
<comment type="similarity">
    <text evidence="6">Belongs to the methyl-accepting chemotaxis (MCP) protein family.</text>
</comment>
<keyword evidence="3 9" id="KW-1133">Transmembrane helix</keyword>
<dbReference type="GO" id="GO:0007165">
    <property type="term" value="P:signal transduction"/>
    <property type="evidence" value="ECO:0007669"/>
    <property type="project" value="UniProtKB-KW"/>
</dbReference>
<dbReference type="RefSeq" id="WP_170202635.1">
    <property type="nucleotide sequence ID" value="NZ_CP051685.1"/>
</dbReference>
<dbReference type="PANTHER" id="PTHR32089">
    <property type="entry name" value="METHYL-ACCEPTING CHEMOTAXIS PROTEIN MCPB"/>
    <property type="match status" value="1"/>
</dbReference>
<dbReference type="Pfam" id="PF00015">
    <property type="entry name" value="MCPsignal"/>
    <property type="match status" value="1"/>
</dbReference>
<keyword evidence="4 9" id="KW-0472">Membrane</keyword>
<feature type="domain" description="HAMP" evidence="11">
    <location>
        <begin position="468"/>
        <end position="516"/>
    </location>
</feature>
<evidence type="ECO:0000259" key="11">
    <source>
        <dbReference type="PROSITE" id="PS50885"/>
    </source>
</evidence>
<dbReference type="KEGG" id="mfy:HH212_11715"/>
<feature type="transmembrane region" description="Helical" evidence="9">
    <location>
        <begin position="405"/>
        <end position="429"/>
    </location>
</feature>
<dbReference type="Proteomes" id="UP000502415">
    <property type="component" value="Chromosome"/>
</dbReference>
<reference evidence="12 13" key="1">
    <citation type="submission" date="2020-04" db="EMBL/GenBank/DDBJ databases">
        <title>Genome sequencing of novel species.</title>
        <authorList>
            <person name="Heo J."/>
            <person name="Kim S.-J."/>
            <person name="Kim J.-S."/>
            <person name="Hong S.-B."/>
            <person name="Kwon S.-W."/>
        </authorList>
    </citation>
    <scope>NUCLEOTIDE SEQUENCE [LARGE SCALE GENOMIC DNA]</scope>
    <source>
        <strain evidence="12 13">GN2-R2</strain>
    </source>
</reference>
<evidence type="ECO:0000256" key="8">
    <source>
        <dbReference type="SAM" id="Coils"/>
    </source>
</evidence>
<name>A0A7Z2VWU8_9BURK</name>
<organism evidence="12 13">
    <name type="scientific">Massilia forsythiae</name>
    <dbReference type="NCBI Taxonomy" id="2728020"/>
    <lineage>
        <taxon>Bacteria</taxon>
        <taxon>Pseudomonadati</taxon>
        <taxon>Pseudomonadota</taxon>
        <taxon>Betaproteobacteria</taxon>
        <taxon>Burkholderiales</taxon>
        <taxon>Oxalobacteraceae</taxon>
        <taxon>Telluria group</taxon>
        <taxon>Massilia</taxon>
    </lineage>
</organism>
<keyword evidence="5 7" id="KW-0807">Transducer</keyword>
<evidence type="ECO:0000313" key="13">
    <source>
        <dbReference type="Proteomes" id="UP000502415"/>
    </source>
</evidence>
<feature type="transmembrane region" description="Helical" evidence="9">
    <location>
        <begin position="116"/>
        <end position="135"/>
    </location>
</feature>
<evidence type="ECO:0000256" key="1">
    <source>
        <dbReference type="ARBA" id="ARBA00004141"/>
    </source>
</evidence>
<dbReference type="EMBL" id="CP051685">
    <property type="protein sequence ID" value="QJE00603.1"/>
    <property type="molecule type" value="Genomic_DNA"/>
</dbReference>
<gene>
    <name evidence="12" type="ORF">HH212_11715</name>
</gene>
<dbReference type="CDD" id="cd11386">
    <property type="entry name" value="MCP_signal"/>
    <property type="match status" value="1"/>
</dbReference>
<evidence type="ECO:0000256" key="5">
    <source>
        <dbReference type="ARBA" id="ARBA00023224"/>
    </source>
</evidence>
<keyword evidence="2 9" id="KW-0812">Transmembrane</keyword>
<dbReference type="InterPro" id="IPR004089">
    <property type="entry name" value="MCPsignal_dom"/>
</dbReference>
<dbReference type="PANTHER" id="PTHR32089:SF119">
    <property type="entry name" value="METHYL-ACCEPTING CHEMOTAXIS PROTEIN CTPL"/>
    <property type="match status" value="1"/>
</dbReference>
<feature type="domain" description="Methyl-accepting transducer" evidence="10">
    <location>
        <begin position="521"/>
        <end position="757"/>
    </location>
</feature>
<dbReference type="InterPro" id="IPR003660">
    <property type="entry name" value="HAMP_dom"/>
</dbReference>
<evidence type="ECO:0000259" key="10">
    <source>
        <dbReference type="PROSITE" id="PS50111"/>
    </source>
</evidence>
<keyword evidence="8" id="KW-0175">Coiled coil</keyword>
<dbReference type="Pfam" id="PF13675">
    <property type="entry name" value="PilJ"/>
    <property type="match status" value="1"/>
</dbReference>
<dbReference type="PROSITE" id="PS50885">
    <property type="entry name" value="HAMP"/>
    <property type="match status" value="1"/>
</dbReference>
<evidence type="ECO:0000256" key="9">
    <source>
        <dbReference type="SAM" id="Phobius"/>
    </source>
</evidence>
<dbReference type="AlphaFoldDB" id="A0A7Z2VWU8"/>
<evidence type="ECO:0000256" key="7">
    <source>
        <dbReference type="PROSITE-ProRule" id="PRU00284"/>
    </source>
</evidence>
<feature type="coiled-coil region" evidence="8">
    <location>
        <begin position="438"/>
        <end position="473"/>
    </location>
</feature>
<accession>A0A7Z2VWU8</accession>
<dbReference type="PROSITE" id="PS50111">
    <property type="entry name" value="CHEMOTAXIS_TRANSDUC_2"/>
    <property type="match status" value="1"/>
</dbReference>
<dbReference type="SMART" id="SM00283">
    <property type="entry name" value="MA"/>
    <property type="match status" value="1"/>
</dbReference>
<evidence type="ECO:0000256" key="2">
    <source>
        <dbReference type="ARBA" id="ARBA00022692"/>
    </source>
</evidence>
<dbReference type="InterPro" id="IPR029095">
    <property type="entry name" value="NarX-like_N"/>
</dbReference>
<dbReference type="SUPFAM" id="SSF58104">
    <property type="entry name" value="Methyl-accepting chemotaxis protein (MCP) signaling domain"/>
    <property type="match status" value="1"/>
</dbReference>
<keyword evidence="13" id="KW-1185">Reference proteome</keyword>
<dbReference type="GO" id="GO:0016020">
    <property type="term" value="C:membrane"/>
    <property type="evidence" value="ECO:0007669"/>
    <property type="project" value="UniProtKB-SubCell"/>
</dbReference>
<dbReference type="Gene3D" id="1.10.287.950">
    <property type="entry name" value="Methyl-accepting chemotaxis protein"/>
    <property type="match status" value="1"/>
</dbReference>
<protein>
    <submittedName>
        <fullName evidence="12">Methyl-accepting chemotaxis protein</fullName>
    </submittedName>
</protein>